<feature type="domain" description="Mce/MlaD" evidence="2">
    <location>
        <begin position="38"/>
        <end position="109"/>
    </location>
</feature>
<evidence type="ECO:0000313" key="3">
    <source>
        <dbReference type="EMBL" id="MCW9712838.1"/>
    </source>
</evidence>
<keyword evidence="1" id="KW-0175">Coiled coil</keyword>
<dbReference type="Proteomes" id="UP001207337">
    <property type="component" value="Unassembled WGS sequence"/>
</dbReference>
<dbReference type="RefSeq" id="WP_265789116.1">
    <property type="nucleotide sequence ID" value="NZ_BAABRS010000002.1"/>
</dbReference>
<dbReference type="Gene3D" id="1.20.58.60">
    <property type="match status" value="1"/>
</dbReference>
<evidence type="ECO:0000256" key="1">
    <source>
        <dbReference type="SAM" id="Coils"/>
    </source>
</evidence>
<dbReference type="PANTHER" id="PTHR33371">
    <property type="entry name" value="INTERMEMBRANE PHOSPHOLIPID TRANSPORT SYSTEM BINDING PROTEIN MLAD-RELATED"/>
    <property type="match status" value="1"/>
</dbReference>
<reference evidence="3 4" key="1">
    <citation type="submission" date="2021-11" db="EMBL/GenBank/DDBJ databases">
        <title>Aliifidinibius sp. nov., a new bacterium isolated from saline soil.</title>
        <authorList>
            <person name="Galisteo C."/>
            <person name="De La Haba R."/>
            <person name="Sanchez-Porro C."/>
            <person name="Ventosa A."/>
        </authorList>
    </citation>
    <scope>NUCLEOTIDE SEQUENCE [LARGE SCALE GENOMIC DNA]</scope>
    <source>
        <strain evidence="3 4">KACC 190600</strain>
    </source>
</reference>
<dbReference type="EMBL" id="JAJNDC010000002">
    <property type="protein sequence ID" value="MCW9712838.1"/>
    <property type="molecule type" value="Genomic_DNA"/>
</dbReference>
<name>A0ABT3PYA7_9BACT</name>
<dbReference type="InterPro" id="IPR052336">
    <property type="entry name" value="MlaD_Phospholipid_Transporter"/>
</dbReference>
<dbReference type="InterPro" id="IPR003399">
    <property type="entry name" value="Mce/MlaD"/>
</dbReference>
<dbReference type="Pfam" id="PF02470">
    <property type="entry name" value="MlaD"/>
    <property type="match status" value="1"/>
</dbReference>
<dbReference type="PANTHER" id="PTHR33371:SF4">
    <property type="entry name" value="INTERMEMBRANE PHOSPHOLIPID TRANSPORT SYSTEM BINDING PROTEIN MLAD"/>
    <property type="match status" value="1"/>
</dbReference>
<sequence>MKISNELKVALTILVALLISVLGYRIMGDMPLFRQSKIMYTQFEKADGLTPGSYVYINGVKVGSVKGMSLVEGDSVRVTMSFGLDTEIPVDSEAHLRSSGLLDEKAIVVRRGNSDQYLEHNDRMKGVYESGMMEVLSQEGRQLSEDVSESFGKLNNLLEELNTLFDEEAQAKVDTTLTNIQSTTDEISTLFRNKRSDLEQSITHAQQFLANVDTVSTRNKERIDSVMVGLEGTVQELEVLSRDLTETNKQLQEILVKINDGEGSLGKLVNDPTLYENLEGLSGEMEKLIKNINEDPGKYLKHMRLIEVF</sequence>
<keyword evidence="4" id="KW-1185">Reference proteome</keyword>
<evidence type="ECO:0000259" key="2">
    <source>
        <dbReference type="Pfam" id="PF02470"/>
    </source>
</evidence>
<proteinExistence type="predicted"/>
<organism evidence="3 4">
    <name type="scientific">Fodinibius salicampi</name>
    <dbReference type="NCBI Taxonomy" id="1920655"/>
    <lineage>
        <taxon>Bacteria</taxon>
        <taxon>Pseudomonadati</taxon>
        <taxon>Balneolota</taxon>
        <taxon>Balneolia</taxon>
        <taxon>Balneolales</taxon>
        <taxon>Balneolaceae</taxon>
        <taxon>Fodinibius</taxon>
    </lineage>
</organism>
<gene>
    <name evidence="3" type="ORF">LQ318_07970</name>
</gene>
<accession>A0ABT3PYA7</accession>
<feature type="coiled-coil region" evidence="1">
    <location>
        <begin position="230"/>
        <end position="295"/>
    </location>
</feature>
<evidence type="ECO:0000313" key="4">
    <source>
        <dbReference type="Proteomes" id="UP001207337"/>
    </source>
</evidence>
<protein>
    <submittedName>
        <fullName evidence="3">MlaD family protein</fullName>
    </submittedName>
</protein>
<comment type="caution">
    <text evidence="3">The sequence shown here is derived from an EMBL/GenBank/DDBJ whole genome shotgun (WGS) entry which is preliminary data.</text>
</comment>